<gene>
    <name evidence="1" type="ORF">PDE_05074</name>
</gene>
<organism evidence="1 2">
    <name type="scientific">Penicillium oxalicum (strain 114-2 / CGMCC 5302)</name>
    <name type="common">Penicillium decumbens</name>
    <dbReference type="NCBI Taxonomy" id="933388"/>
    <lineage>
        <taxon>Eukaryota</taxon>
        <taxon>Fungi</taxon>
        <taxon>Dikarya</taxon>
        <taxon>Ascomycota</taxon>
        <taxon>Pezizomycotina</taxon>
        <taxon>Eurotiomycetes</taxon>
        <taxon>Eurotiomycetidae</taxon>
        <taxon>Eurotiales</taxon>
        <taxon>Aspergillaceae</taxon>
        <taxon>Penicillium</taxon>
    </lineage>
</organism>
<evidence type="ECO:0000313" key="1">
    <source>
        <dbReference type="EMBL" id="EPS30124.1"/>
    </source>
</evidence>
<name>S7ZIK5_PENO1</name>
<proteinExistence type="predicted"/>
<keyword evidence="2" id="KW-1185">Reference proteome</keyword>
<dbReference type="EMBL" id="KB644412">
    <property type="protein sequence ID" value="EPS30124.1"/>
    <property type="molecule type" value="Genomic_DNA"/>
</dbReference>
<dbReference type="Proteomes" id="UP000019376">
    <property type="component" value="Unassembled WGS sequence"/>
</dbReference>
<protein>
    <submittedName>
        <fullName evidence="1">Uncharacterized protein</fullName>
    </submittedName>
</protein>
<dbReference type="AlphaFoldDB" id="S7ZIK5"/>
<dbReference type="HOGENOM" id="CLU_2469812_0_0_1"/>
<accession>S7ZIK5</accession>
<sequence>MAFVSHAKWNAVGSNNDGTLRLVVTWRQLIGVSLSEWKRYGAGPRSPVAYVCVYVYLIKQPILTAKSKLKYFTSSDGPSEAEWRKALT</sequence>
<reference evidence="1 2" key="1">
    <citation type="journal article" date="2013" name="PLoS ONE">
        <title>Genomic and secretomic analyses reveal unique features of the lignocellulolytic enzyme system of Penicillium decumbens.</title>
        <authorList>
            <person name="Liu G."/>
            <person name="Zhang L."/>
            <person name="Wei X."/>
            <person name="Zou G."/>
            <person name="Qin Y."/>
            <person name="Ma L."/>
            <person name="Li J."/>
            <person name="Zheng H."/>
            <person name="Wang S."/>
            <person name="Wang C."/>
            <person name="Xun L."/>
            <person name="Zhao G.-P."/>
            <person name="Zhou Z."/>
            <person name="Qu Y."/>
        </authorList>
    </citation>
    <scope>NUCLEOTIDE SEQUENCE [LARGE SCALE GENOMIC DNA]</scope>
    <source>
        <strain evidence="2">114-2 / CGMCC 5302</strain>
    </source>
</reference>
<evidence type="ECO:0000313" key="2">
    <source>
        <dbReference type="Proteomes" id="UP000019376"/>
    </source>
</evidence>